<dbReference type="InterPro" id="IPR036259">
    <property type="entry name" value="MFS_trans_sf"/>
</dbReference>
<evidence type="ECO:0000256" key="3">
    <source>
        <dbReference type="ARBA" id="ARBA00022989"/>
    </source>
</evidence>
<comment type="caution">
    <text evidence="6">The sequence shown here is derived from an EMBL/GenBank/DDBJ whole genome shotgun (WGS) entry which is preliminary data.</text>
</comment>
<evidence type="ECO:0000256" key="1">
    <source>
        <dbReference type="ARBA" id="ARBA00004141"/>
    </source>
</evidence>
<evidence type="ECO:0000256" key="4">
    <source>
        <dbReference type="ARBA" id="ARBA00023136"/>
    </source>
</evidence>
<dbReference type="PANTHER" id="PTHR23501:SF58">
    <property type="entry name" value="LOW AFFINITY HEME TRANSPORTER STR3"/>
    <property type="match status" value="1"/>
</dbReference>
<dbReference type="Proteomes" id="UP001437256">
    <property type="component" value="Unassembled WGS sequence"/>
</dbReference>
<keyword evidence="3 5" id="KW-1133">Transmembrane helix</keyword>
<evidence type="ECO:0000256" key="5">
    <source>
        <dbReference type="SAM" id="Phobius"/>
    </source>
</evidence>
<dbReference type="PANTHER" id="PTHR23501">
    <property type="entry name" value="MAJOR FACILITATOR SUPERFAMILY"/>
    <property type="match status" value="1"/>
</dbReference>
<keyword evidence="4 5" id="KW-0472">Membrane</keyword>
<evidence type="ECO:0000313" key="6">
    <source>
        <dbReference type="EMBL" id="KAL0062979.1"/>
    </source>
</evidence>
<dbReference type="EMBL" id="JBBXMP010000090">
    <property type="protein sequence ID" value="KAL0062979.1"/>
    <property type="molecule type" value="Genomic_DNA"/>
</dbReference>
<reference evidence="6 7" key="1">
    <citation type="submission" date="2024-05" db="EMBL/GenBank/DDBJ databases">
        <title>A draft genome resource for the thread blight pathogen Marasmius tenuissimus strain MS-2.</title>
        <authorList>
            <person name="Yulfo-Soto G.E."/>
            <person name="Baruah I.K."/>
            <person name="Amoako-Attah I."/>
            <person name="Bukari Y."/>
            <person name="Meinhardt L.W."/>
            <person name="Bailey B.A."/>
            <person name="Cohen S.P."/>
        </authorList>
    </citation>
    <scope>NUCLEOTIDE SEQUENCE [LARGE SCALE GENOMIC DNA]</scope>
    <source>
        <strain evidence="6 7">MS-2</strain>
    </source>
</reference>
<feature type="transmembrane region" description="Helical" evidence="5">
    <location>
        <begin position="530"/>
        <end position="550"/>
    </location>
</feature>
<feature type="transmembrane region" description="Helical" evidence="5">
    <location>
        <begin position="394"/>
        <end position="412"/>
    </location>
</feature>
<dbReference type="Pfam" id="PF07690">
    <property type="entry name" value="MFS_1"/>
    <property type="match status" value="1"/>
</dbReference>
<comment type="subcellular location">
    <subcellularLocation>
        <location evidence="1">Membrane</location>
        <topology evidence="1">Multi-pass membrane protein</topology>
    </subcellularLocation>
</comment>
<feature type="transmembrane region" description="Helical" evidence="5">
    <location>
        <begin position="418"/>
        <end position="441"/>
    </location>
</feature>
<feature type="transmembrane region" description="Helical" evidence="5">
    <location>
        <begin position="363"/>
        <end position="382"/>
    </location>
</feature>
<feature type="transmembrane region" description="Helical" evidence="5">
    <location>
        <begin position="12"/>
        <end position="31"/>
    </location>
</feature>
<feature type="transmembrane region" description="Helical" evidence="5">
    <location>
        <begin position="51"/>
        <end position="71"/>
    </location>
</feature>
<keyword evidence="7" id="KW-1185">Reference proteome</keyword>
<feature type="transmembrane region" description="Helical" evidence="5">
    <location>
        <begin position="174"/>
        <end position="195"/>
    </location>
</feature>
<feature type="transmembrane region" description="Helical" evidence="5">
    <location>
        <begin position="453"/>
        <end position="478"/>
    </location>
</feature>
<dbReference type="SUPFAM" id="SSF103473">
    <property type="entry name" value="MFS general substrate transporter"/>
    <property type="match status" value="2"/>
</dbReference>
<dbReference type="Gene3D" id="1.20.1250.20">
    <property type="entry name" value="MFS general substrate transporter like domains"/>
    <property type="match status" value="2"/>
</dbReference>
<feature type="transmembrane region" description="Helical" evidence="5">
    <location>
        <begin position="107"/>
        <end position="129"/>
    </location>
</feature>
<feature type="transmembrane region" description="Helical" evidence="5">
    <location>
        <begin position="287"/>
        <end position="305"/>
    </location>
</feature>
<dbReference type="InterPro" id="IPR011701">
    <property type="entry name" value="MFS"/>
</dbReference>
<accession>A0ABR2ZPZ5</accession>
<name>A0ABR2ZPZ5_9AGAR</name>
<evidence type="ECO:0000256" key="2">
    <source>
        <dbReference type="ARBA" id="ARBA00022692"/>
    </source>
</evidence>
<gene>
    <name evidence="6" type="ORF">AAF712_010110</name>
</gene>
<sequence>MEAVYREAQAGRATFWAVSISIIVCAWAYALDNSTTPHYAPFATSTFGKHSSGLASLNIATNLVSAVCKPFVAKLADITSRPYTYTVVLVLYVAGYVVVATSPTIQVYISGAVLVAIASSGLDLLNVIIVGDLTTLEWRGFVGAILSLPFVVNTWFSGKLVGAFNEGEKWRWGYAMFAIIIPAVLGPAIITLIYLERKAQKEGVVNIASSSAARRRALSGSEAERQGLLGRVVAKAVVEEKTWLEQAKHNLEEIDALGLFLLGAGWGLLLLPFISKSYAKGGLTNPLVISLVTFGTLFLVAYVFYEKYVARMPSAPRRLLVNRTFLSAVAIDFFYFFSGQLRGLFFGSYVLITKTWSVETVTYFNNVMTIALCLSGILVGLIHRWTHRYKHLQIFGLIIKIFGIAIILGDGGRATTDSFPLIASQILIGIGGSCSVVGTRVSAQASVPHQDLALTLALLALWTKIGSALGTAFAYVIWAKWMPGLLRSYLPDEVSDEQVDKFFGNITAIREYDFDDPIRQGAISAYQETLWHLIVPALWLSVISLIAACFQTNFYLGKQQNAVMNVAPDGERLDEEEDD</sequence>
<feature type="transmembrane region" description="Helical" evidence="5">
    <location>
        <begin position="325"/>
        <end position="351"/>
    </location>
</feature>
<feature type="transmembrane region" description="Helical" evidence="5">
    <location>
        <begin position="256"/>
        <end position="275"/>
    </location>
</feature>
<keyword evidence="2 5" id="KW-0812">Transmembrane</keyword>
<organism evidence="6 7">
    <name type="scientific">Marasmius tenuissimus</name>
    <dbReference type="NCBI Taxonomy" id="585030"/>
    <lineage>
        <taxon>Eukaryota</taxon>
        <taxon>Fungi</taxon>
        <taxon>Dikarya</taxon>
        <taxon>Basidiomycota</taxon>
        <taxon>Agaricomycotina</taxon>
        <taxon>Agaricomycetes</taxon>
        <taxon>Agaricomycetidae</taxon>
        <taxon>Agaricales</taxon>
        <taxon>Marasmiineae</taxon>
        <taxon>Marasmiaceae</taxon>
        <taxon>Marasmius</taxon>
    </lineage>
</organism>
<feature type="transmembrane region" description="Helical" evidence="5">
    <location>
        <begin position="83"/>
        <end position="101"/>
    </location>
</feature>
<evidence type="ECO:0000313" key="7">
    <source>
        <dbReference type="Proteomes" id="UP001437256"/>
    </source>
</evidence>
<proteinExistence type="predicted"/>
<protein>
    <submittedName>
        <fullName evidence="6">Uncharacterized protein</fullName>
    </submittedName>
</protein>
<feature type="transmembrane region" description="Helical" evidence="5">
    <location>
        <begin position="141"/>
        <end position="162"/>
    </location>
</feature>